<organism evidence="8 10">
    <name type="scientific">Pseudoalteromonas holothuriae</name>
    <dbReference type="NCBI Taxonomy" id="2963714"/>
    <lineage>
        <taxon>Bacteria</taxon>
        <taxon>Pseudomonadati</taxon>
        <taxon>Pseudomonadota</taxon>
        <taxon>Gammaproteobacteria</taxon>
        <taxon>Alteromonadales</taxon>
        <taxon>Pseudoalteromonadaceae</taxon>
        <taxon>Pseudoalteromonas</taxon>
    </lineage>
</organism>
<sequence>MQTLTGQTNCAKFLRSTLATIRRGEYHRHYPSNLVKYSKVMITISESAQTHFAKLLSDQAPGTNVRVFVVNPGTSQAECGVSYCPADAVEETDVRLPFNGFDAVVDTESAPFLEEAEIDFVTDKMGTQLTLKAPNAKAKKLSNNASLHEQIEHMLTTEVNPQLANHGGQVSLIEITAQGIAVVQFGGGCNGCSMIDVTLKEGIEKEMIAKFDEITGVRDITEHQAGEHSYY</sequence>
<dbReference type="AlphaFoldDB" id="A0A9W4VTD7"/>
<comment type="function">
    <text evidence="5">Involved in iron-sulfur cluster biogenesis. Binds a 4Fe-4S cluster, can transfer this cluster to apoproteins, and thereby intervenes in the maturation of Fe/S proteins. Could also act as a scaffold/chaperone for damaged Fe/S proteins.</text>
</comment>
<keyword evidence="2 5" id="KW-0479">Metal-binding</keyword>
<protein>
    <recommendedName>
        <fullName evidence="5">Fe/S biogenesis protein NfuA</fullName>
    </recommendedName>
</protein>
<evidence type="ECO:0000256" key="5">
    <source>
        <dbReference type="HAMAP-Rule" id="MF_01637"/>
    </source>
</evidence>
<keyword evidence="3 5" id="KW-0408">Iron</keyword>
<evidence type="ECO:0000256" key="1">
    <source>
        <dbReference type="ARBA" id="ARBA00022485"/>
    </source>
</evidence>
<dbReference type="InterPro" id="IPR017726">
    <property type="entry name" value="Fe/S_biogenesis_protein_NfuA"/>
</dbReference>
<dbReference type="GO" id="GO:0051539">
    <property type="term" value="F:4 iron, 4 sulfur cluster binding"/>
    <property type="evidence" value="ECO:0007669"/>
    <property type="project" value="UniProtKB-UniRule"/>
</dbReference>
<dbReference type="EMBL" id="CAMAPC010000004">
    <property type="protein sequence ID" value="CAH9054088.1"/>
    <property type="molecule type" value="Genomic_DNA"/>
</dbReference>
<feature type="domain" description="NIF system FeS cluster assembly NifU C-terminal" evidence="6">
    <location>
        <begin position="151"/>
        <end position="217"/>
    </location>
</feature>
<dbReference type="Proteomes" id="UP001152467">
    <property type="component" value="Unassembled WGS sequence"/>
</dbReference>
<evidence type="ECO:0000259" key="7">
    <source>
        <dbReference type="Pfam" id="PF01521"/>
    </source>
</evidence>
<dbReference type="PANTHER" id="PTHR11178">
    <property type="entry name" value="IRON-SULFUR CLUSTER SCAFFOLD PROTEIN NFU-RELATED"/>
    <property type="match status" value="1"/>
</dbReference>
<dbReference type="InterPro" id="IPR035903">
    <property type="entry name" value="HesB-like_dom_sf"/>
</dbReference>
<name>A0A9W4VTD7_9GAMM</name>
<feature type="binding site" evidence="5">
    <location>
        <position position="189"/>
    </location>
    <ligand>
        <name>[4Fe-4S] cluster</name>
        <dbReference type="ChEBI" id="CHEBI:49883"/>
    </ligand>
</feature>
<dbReference type="EMBL" id="CAMAPD010000008">
    <property type="protein sequence ID" value="CAH9058637.1"/>
    <property type="molecule type" value="Genomic_DNA"/>
</dbReference>
<accession>A0A9W4VTD7</accession>
<feature type="binding site" evidence="5">
    <location>
        <position position="192"/>
    </location>
    <ligand>
        <name>[4Fe-4S] cluster</name>
        <dbReference type="ChEBI" id="CHEBI:49883"/>
    </ligand>
</feature>
<feature type="domain" description="Core" evidence="7">
    <location>
        <begin position="42"/>
        <end position="138"/>
    </location>
</feature>
<evidence type="ECO:0000256" key="2">
    <source>
        <dbReference type="ARBA" id="ARBA00022723"/>
    </source>
</evidence>
<dbReference type="PANTHER" id="PTHR11178:SF51">
    <property type="entry name" value="FE_S BIOGENESIS PROTEIN NFUA"/>
    <property type="match status" value="1"/>
</dbReference>
<evidence type="ECO:0000313" key="8">
    <source>
        <dbReference type="EMBL" id="CAH9054088.1"/>
    </source>
</evidence>
<comment type="similarity">
    <text evidence="5">Belongs to the NfuA family.</text>
</comment>
<keyword evidence="10" id="KW-1185">Reference proteome</keyword>
<dbReference type="Gene3D" id="3.30.300.130">
    <property type="entry name" value="Fe-S cluster assembly (FSCA)"/>
    <property type="match status" value="1"/>
</dbReference>
<dbReference type="Gene3D" id="2.60.300.12">
    <property type="entry name" value="HesB-like domain"/>
    <property type="match status" value="1"/>
</dbReference>
<keyword evidence="4 5" id="KW-0411">Iron-sulfur</keyword>
<dbReference type="InterPro" id="IPR001075">
    <property type="entry name" value="NIF_FeS_clus_asmbl_NifU_C"/>
</dbReference>
<dbReference type="NCBIfam" id="TIGR03341">
    <property type="entry name" value="YhgI_GntY"/>
    <property type="match status" value="1"/>
</dbReference>
<gene>
    <name evidence="5 8" type="primary">nfuA</name>
    <name evidence="8" type="ORF">PSECIP111854_01295</name>
    <name evidence="9" type="ORF">PSECIP111951_01912</name>
</gene>
<dbReference type="Pfam" id="PF01106">
    <property type="entry name" value="NifU"/>
    <property type="match status" value="1"/>
</dbReference>
<dbReference type="SUPFAM" id="SSF89360">
    <property type="entry name" value="HesB-like domain"/>
    <property type="match status" value="1"/>
</dbReference>
<dbReference type="InterPro" id="IPR034904">
    <property type="entry name" value="FSCA_dom_sf"/>
</dbReference>
<evidence type="ECO:0000259" key="6">
    <source>
        <dbReference type="Pfam" id="PF01106"/>
    </source>
</evidence>
<evidence type="ECO:0000256" key="4">
    <source>
        <dbReference type="ARBA" id="ARBA00023014"/>
    </source>
</evidence>
<dbReference type="InterPro" id="IPR000361">
    <property type="entry name" value="ATAP_core_dom"/>
</dbReference>
<dbReference type="GO" id="GO:0016226">
    <property type="term" value="P:iron-sulfur cluster assembly"/>
    <property type="evidence" value="ECO:0007669"/>
    <property type="project" value="UniProtKB-UniRule"/>
</dbReference>
<comment type="subunit">
    <text evidence="5">Homodimer.</text>
</comment>
<dbReference type="GO" id="GO:0051604">
    <property type="term" value="P:protein maturation"/>
    <property type="evidence" value="ECO:0007669"/>
    <property type="project" value="UniProtKB-UniRule"/>
</dbReference>
<proteinExistence type="inferred from homology"/>
<comment type="cofactor">
    <cofactor evidence="5">
        <name>[4Fe-4S] cluster</name>
        <dbReference type="ChEBI" id="CHEBI:49883"/>
    </cofactor>
    <text evidence="5">Binds 1 [4Fe-4S] cluster per subunit. The cluster is presumably bound at the interface of two monomers.</text>
</comment>
<dbReference type="HAMAP" id="MF_01637">
    <property type="entry name" value="Fe_S_biogen_NfuA"/>
    <property type="match status" value="1"/>
</dbReference>
<dbReference type="SUPFAM" id="SSF117916">
    <property type="entry name" value="Fe-S cluster assembly (FSCA) domain-like"/>
    <property type="match status" value="1"/>
</dbReference>
<dbReference type="Proteomes" id="UP001152485">
    <property type="component" value="Unassembled WGS sequence"/>
</dbReference>
<evidence type="ECO:0000256" key="3">
    <source>
        <dbReference type="ARBA" id="ARBA00023004"/>
    </source>
</evidence>
<evidence type="ECO:0000313" key="9">
    <source>
        <dbReference type="EMBL" id="CAH9058637.1"/>
    </source>
</evidence>
<keyword evidence="1 5" id="KW-0004">4Fe-4S</keyword>
<evidence type="ECO:0000313" key="10">
    <source>
        <dbReference type="Proteomes" id="UP001152467"/>
    </source>
</evidence>
<dbReference type="Pfam" id="PF01521">
    <property type="entry name" value="Fe-S_biosyn"/>
    <property type="match status" value="1"/>
</dbReference>
<dbReference type="GO" id="GO:0005506">
    <property type="term" value="F:iron ion binding"/>
    <property type="evidence" value="ECO:0007669"/>
    <property type="project" value="InterPro"/>
</dbReference>
<evidence type="ECO:0000313" key="11">
    <source>
        <dbReference type="Proteomes" id="UP001152485"/>
    </source>
</evidence>
<reference evidence="8 11" key="1">
    <citation type="submission" date="2022-07" db="EMBL/GenBank/DDBJ databases">
        <authorList>
            <person name="Criscuolo A."/>
        </authorList>
    </citation>
    <scope>NUCLEOTIDE SEQUENCE</scope>
    <source>
        <strain evidence="11">CIP 111951</strain>
        <strain evidence="8">CIP111854</strain>
        <strain evidence="9">CIP111951</strain>
    </source>
</reference>
<dbReference type="NCBIfam" id="NF008392">
    <property type="entry name" value="PRK11190.1"/>
    <property type="match status" value="1"/>
</dbReference>
<comment type="caution">
    <text evidence="8">The sequence shown here is derived from an EMBL/GenBank/DDBJ whole genome shotgun (WGS) entry which is preliminary data.</text>
</comment>